<dbReference type="InterPro" id="IPR012337">
    <property type="entry name" value="RNaseH-like_sf"/>
</dbReference>
<dbReference type="Pfam" id="PF13456">
    <property type="entry name" value="RVT_3"/>
    <property type="match status" value="1"/>
</dbReference>
<feature type="domain" description="DEAH11/12 second type I KH-domain" evidence="7">
    <location>
        <begin position="242"/>
        <end position="278"/>
    </location>
</feature>
<dbReference type="InterPro" id="IPR056247">
    <property type="entry name" value="KH_DEAH11/12_2nd"/>
</dbReference>
<dbReference type="PANTHER" id="PTHR47074:SF61">
    <property type="entry name" value="RNASE H TYPE-1 DOMAIN-CONTAINING PROTEIN"/>
    <property type="match status" value="1"/>
</dbReference>
<organism evidence="8 9">
    <name type="scientific">Coptis chinensis</name>
    <dbReference type="NCBI Taxonomy" id="261450"/>
    <lineage>
        <taxon>Eukaryota</taxon>
        <taxon>Viridiplantae</taxon>
        <taxon>Streptophyta</taxon>
        <taxon>Embryophyta</taxon>
        <taxon>Tracheophyta</taxon>
        <taxon>Spermatophyta</taxon>
        <taxon>Magnoliopsida</taxon>
        <taxon>Ranunculales</taxon>
        <taxon>Ranunculaceae</taxon>
        <taxon>Coptidoideae</taxon>
        <taxon>Coptis</taxon>
    </lineage>
</organism>
<dbReference type="Pfam" id="PF24471">
    <property type="entry name" value="KH_DEAH11"/>
    <property type="match status" value="1"/>
</dbReference>
<evidence type="ECO:0000256" key="3">
    <source>
        <dbReference type="ARBA" id="ARBA00022833"/>
    </source>
</evidence>
<sequence length="561" mass="63227">MIDLCSPTFFCAIMDPIWKARNNKQFQGSKSNQQSTLQHAYTILQDWNRAFTNDVEVTDEQLENDNTSTPLESSWINPPPSWVKLNFDASFHQGCYYANIAVIGRDSRGEFLGGKVSRVKATSPGEAEALAAELAINYVVQQHWRVVIVEGDAKSVILACADMISASSWTWNQALYWLTSFRNITSLWSRGTEGYNLRASDRAACVTYNLERNENGSYRVKLSANATKTVSDMRRPLEQTRKGKNINHPNLTPSILQLLFTRDGIALKWTVQRDTGTFKWTGLKEKAPDAELVLSTCRHALLLRGDKELKQKLEEIIHDVARFLGDSGLSEVSEGESSYPICLCEVDDCYQLETCSHCFCRPCLVEQCKSAIKSHEGFPLCCSHEGCGRPILLADLRSLLVAEKLEDLFRASLGAFVISSGGNYRYRMDKNYRVWVLHGENPCTDPVVELVIEEENTEAERLGMGNFVDASYRVHEVVAGDLNEDEENHMGDFEPPPVLEPDLGKRYNEYKNMAEQKLYPSCEAPVTTLSAIVDLHNLKKKYGWSGTSVFALLSLLRIWFP</sequence>
<keyword evidence="2" id="KW-0863">Zinc-finger</keyword>
<evidence type="ECO:0000259" key="4">
    <source>
        <dbReference type="Pfam" id="PF13456"/>
    </source>
</evidence>
<comment type="caution">
    <text evidence="8">The sequence shown here is derived from an EMBL/GenBank/DDBJ whole genome shotgun (WGS) entry which is preliminary data.</text>
</comment>
<feature type="domain" description="RNase H type-1" evidence="4">
    <location>
        <begin position="86"/>
        <end position="183"/>
    </location>
</feature>
<proteinExistence type="predicted"/>
<feature type="domain" description="DEAH11/12 type I KH-domain" evidence="6">
    <location>
        <begin position="204"/>
        <end position="239"/>
    </location>
</feature>
<dbReference type="GO" id="GO:0008270">
    <property type="term" value="F:zinc ion binding"/>
    <property type="evidence" value="ECO:0007669"/>
    <property type="project" value="UniProtKB-KW"/>
</dbReference>
<evidence type="ECO:0000259" key="5">
    <source>
        <dbReference type="Pfam" id="PF24471"/>
    </source>
</evidence>
<accession>A0A835HTP7</accession>
<dbReference type="Proteomes" id="UP000631114">
    <property type="component" value="Unassembled WGS sequence"/>
</dbReference>
<keyword evidence="1" id="KW-0479">Metal-binding</keyword>
<evidence type="ECO:0000313" key="9">
    <source>
        <dbReference type="Proteomes" id="UP000631114"/>
    </source>
</evidence>
<dbReference type="SUPFAM" id="SSF57850">
    <property type="entry name" value="RING/U-box"/>
    <property type="match status" value="1"/>
</dbReference>
<dbReference type="Gene3D" id="3.30.40.10">
    <property type="entry name" value="Zinc/RING finger domain, C3HC4 (zinc finger)"/>
    <property type="match status" value="1"/>
</dbReference>
<gene>
    <name evidence="8" type="ORF">IFM89_008040</name>
</gene>
<dbReference type="InterPro" id="IPR002156">
    <property type="entry name" value="RNaseH_domain"/>
</dbReference>
<dbReference type="PROSITE" id="PS00518">
    <property type="entry name" value="ZF_RING_1"/>
    <property type="match status" value="1"/>
</dbReference>
<keyword evidence="9" id="KW-1185">Reference proteome</keyword>
<dbReference type="InterPro" id="IPR052929">
    <property type="entry name" value="RNase_H-like_EbsB-rel"/>
</dbReference>
<dbReference type="EMBL" id="JADFTS010000005">
    <property type="protein sequence ID" value="KAF9604596.1"/>
    <property type="molecule type" value="Genomic_DNA"/>
</dbReference>
<reference evidence="8 9" key="1">
    <citation type="submission" date="2020-10" db="EMBL/GenBank/DDBJ databases">
        <title>The Coptis chinensis genome and diversification of protoberbering-type alkaloids.</title>
        <authorList>
            <person name="Wang B."/>
            <person name="Shu S."/>
            <person name="Song C."/>
            <person name="Liu Y."/>
        </authorList>
    </citation>
    <scope>NUCLEOTIDE SEQUENCE [LARGE SCALE GENOMIC DNA]</scope>
    <source>
        <strain evidence="8">HL-2020</strain>
        <tissue evidence="8">Leaf</tissue>
    </source>
</reference>
<name>A0A835HTP7_9MAGN</name>
<evidence type="ECO:0000259" key="7">
    <source>
        <dbReference type="Pfam" id="PF24641"/>
    </source>
</evidence>
<keyword evidence="3" id="KW-0862">Zinc</keyword>
<dbReference type="GO" id="GO:0004523">
    <property type="term" value="F:RNA-DNA hybrid ribonuclease activity"/>
    <property type="evidence" value="ECO:0007669"/>
    <property type="project" value="InterPro"/>
</dbReference>
<dbReference type="InterPro" id="IPR056245">
    <property type="entry name" value="KH_DEAH11/12"/>
</dbReference>
<dbReference type="Pfam" id="PF24638">
    <property type="entry name" value="KH_DEAH11_1st"/>
    <property type="match status" value="1"/>
</dbReference>
<feature type="domain" description="DEAH11/12 KH-domain" evidence="5">
    <location>
        <begin position="282"/>
        <end position="322"/>
    </location>
</feature>
<dbReference type="OrthoDB" id="1691164at2759"/>
<protein>
    <submittedName>
        <fullName evidence="8">Uncharacterized protein</fullName>
    </submittedName>
</protein>
<dbReference type="InterPro" id="IPR017907">
    <property type="entry name" value="Znf_RING_CS"/>
</dbReference>
<evidence type="ECO:0000259" key="6">
    <source>
        <dbReference type="Pfam" id="PF24638"/>
    </source>
</evidence>
<dbReference type="InterPro" id="IPR056246">
    <property type="entry name" value="KH_DEAH11/12_1st"/>
</dbReference>
<dbReference type="InterPro" id="IPR013083">
    <property type="entry name" value="Znf_RING/FYVE/PHD"/>
</dbReference>
<dbReference type="AlphaFoldDB" id="A0A835HTP7"/>
<evidence type="ECO:0000313" key="8">
    <source>
        <dbReference type="EMBL" id="KAF9604596.1"/>
    </source>
</evidence>
<evidence type="ECO:0000256" key="2">
    <source>
        <dbReference type="ARBA" id="ARBA00022771"/>
    </source>
</evidence>
<dbReference type="GO" id="GO:0003676">
    <property type="term" value="F:nucleic acid binding"/>
    <property type="evidence" value="ECO:0007669"/>
    <property type="project" value="InterPro"/>
</dbReference>
<evidence type="ECO:0000256" key="1">
    <source>
        <dbReference type="ARBA" id="ARBA00022723"/>
    </source>
</evidence>
<dbReference type="SUPFAM" id="SSF53098">
    <property type="entry name" value="Ribonuclease H-like"/>
    <property type="match status" value="1"/>
</dbReference>
<dbReference type="PANTHER" id="PTHR47074">
    <property type="entry name" value="BNAC02G40300D PROTEIN"/>
    <property type="match status" value="1"/>
</dbReference>
<dbReference type="Pfam" id="PF24641">
    <property type="entry name" value="KH_DEAH11_2nd"/>
    <property type="match status" value="1"/>
</dbReference>